<keyword evidence="3" id="KW-1185">Reference proteome</keyword>
<dbReference type="InterPro" id="IPR000835">
    <property type="entry name" value="HTH_MarR-typ"/>
</dbReference>
<gene>
    <name evidence="2" type="ORF">GCM10023350_03860</name>
</gene>
<sequence>MDPLTDSEAALWHAWQAAAEALSQVSTEVATETGLSEPDLTVLTRLQDHGGGRLRQSELAAASGWHRSRLSHHLRRMQERGLVDRDEVPGGVDVRLTTMGRAALHRARPVHADAVRRHLVQALPARDRDRLLTILRKLSPAPGS</sequence>
<name>A0ABP8YAP9_9ACTN</name>
<proteinExistence type="predicted"/>
<dbReference type="InterPro" id="IPR036390">
    <property type="entry name" value="WH_DNA-bd_sf"/>
</dbReference>
<dbReference type="EMBL" id="BAABKN010000004">
    <property type="protein sequence ID" value="GAA4724674.1"/>
    <property type="molecule type" value="Genomic_DNA"/>
</dbReference>
<dbReference type="Proteomes" id="UP001499882">
    <property type="component" value="Unassembled WGS sequence"/>
</dbReference>
<feature type="domain" description="HTH marR-type" evidence="1">
    <location>
        <begin position="28"/>
        <end position="128"/>
    </location>
</feature>
<protein>
    <submittedName>
        <fullName evidence="2">MarR family winged helix-turn-helix transcriptional regulator</fullName>
    </submittedName>
</protein>
<dbReference type="InterPro" id="IPR036388">
    <property type="entry name" value="WH-like_DNA-bd_sf"/>
</dbReference>
<accession>A0ABP8YAP9</accession>
<dbReference type="PANTHER" id="PTHR33164">
    <property type="entry name" value="TRANSCRIPTIONAL REGULATOR, MARR FAMILY"/>
    <property type="match status" value="1"/>
</dbReference>
<organism evidence="2 3">
    <name type="scientific">Nocardioides endophyticus</name>
    <dbReference type="NCBI Taxonomy" id="1353775"/>
    <lineage>
        <taxon>Bacteria</taxon>
        <taxon>Bacillati</taxon>
        <taxon>Actinomycetota</taxon>
        <taxon>Actinomycetes</taxon>
        <taxon>Propionibacteriales</taxon>
        <taxon>Nocardioidaceae</taxon>
        <taxon>Nocardioides</taxon>
    </lineage>
</organism>
<dbReference type="SUPFAM" id="SSF46785">
    <property type="entry name" value="Winged helix' DNA-binding domain"/>
    <property type="match status" value="1"/>
</dbReference>
<dbReference type="SMART" id="SM00347">
    <property type="entry name" value="HTH_MARR"/>
    <property type="match status" value="1"/>
</dbReference>
<dbReference type="Gene3D" id="1.10.10.10">
    <property type="entry name" value="Winged helix-like DNA-binding domain superfamily/Winged helix DNA-binding domain"/>
    <property type="match status" value="1"/>
</dbReference>
<dbReference type="Pfam" id="PF12802">
    <property type="entry name" value="MarR_2"/>
    <property type="match status" value="1"/>
</dbReference>
<reference evidence="3" key="1">
    <citation type="journal article" date="2019" name="Int. J. Syst. Evol. Microbiol.">
        <title>The Global Catalogue of Microorganisms (GCM) 10K type strain sequencing project: providing services to taxonomists for standard genome sequencing and annotation.</title>
        <authorList>
            <consortium name="The Broad Institute Genomics Platform"/>
            <consortium name="The Broad Institute Genome Sequencing Center for Infectious Disease"/>
            <person name="Wu L."/>
            <person name="Ma J."/>
        </authorList>
    </citation>
    <scope>NUCLEOTIDE SEQUENCE [LARGE SCALE GENOMIC DNA]</scope>
    <source>
        <strain evidence="3">JCM 18532</strain>
    </source>
</reference>
<dbReference type="InterPro" id="IPR039422">
    <property type="entry name" value="MarR/SlyA-like"/>
</dbReference>
<evidence type="ECO:0000259" key="1">
    <source>
        <dbReference type="SMART" id="SM00347"/>
    </source>
</evidence>
<dbReference type="PANTHER" id="PTHR33164:SF99">
    <property type="entry name" value="MARR FAMILY REGULATORY PROTEIN"/>
    <property type="match status" value="1"/>
</dbReference>
<evidence type="ECO:0000313" key="3">
    <source>
        <dbReference type="Proteomes" id="UP001499882"/>
    </source>
</evidence>
<comment type="caution">
    <text evidence="2">The sequence shown here is derived from an EMBL/GenBank/DDBJ whole genome shotgun (WGS) entry which is preliminary data.</text>
</comment>
<dbReference type="RefSeq" id="WP_345524850.1">
    <property type="nucleotide sequence ID" value="NZ_BAABKN010000004.1"/>
</dbReference>
<evidence type="ECO:0000313" key="2">
    <source>
        <dbReference type="EMBL" id="GAA4724674.1"/>
    </source>
</evidence>